<dbReference type="PIRSF" id="PIRSF031796">
    <property type="entry name" value="UPC031796"/>
    <property type="match status" value="1"/>
</dbReference>
<evidence type="ECO:0000313" key="1">
    <source>
        <dbReference type="EMBL" id="ATQ66971.1"/>
    </source>
</evidence>
<dbReference type="KEGG" id="mtw:CQW49_03040"/>
<dbReference type="AlphaFoldDB" id="A0A2D2CW15"/>
<dbReference type="RefSeq" id="WP_003611011.1">
    <property type="nucleotide sequence ID" value="NZ_ADVE02000001.1"/>
</dbReference>
<gene>
    <name evidence="1" type="ORF">CQW49_03040</name>
</gene>
<dbReference type="STRING" id="595536.GCA_000178815_00339"/>
<name>A0A2D2CW15_METT3</name>
<dbReference type="InterPro" id="IPR009394">
    <property type="entry name" value="MmcB-like"/>
</dbReference>
<keyword evidence="2" id="KW-1185">Reference proteome</keyword>
<dbReference type="Pfam" id="PF06319">
    <property type="entry name" value="MmcB-like"/>
    <property type="match status" value="1"/>
</dbReference>
<sequence>MDFAPFPPAGVSLREENARLVTRGTRRYLRAAGFSILTELPLPGGRRADLVALAPDGVIRIVEVKSSLADFRADHKWMDYRIHCDRFYFAVPGDLEPDVFPADAGLIVADGHGALLLREAPVHRLAPASRRAMLLRFAGAAAERLYLASHRDER</sequence>
<protein>
    <submittedName>
        <fullName evidence="1">DNA repair protein MmcB-related protein</fullName>
    </submittedName>
</protein>
<evidence type="ECO:0000313" key="2">
    <source>
        <dbReference type="Proteomes" id="UP000230709"/>
    </source>
</evidence>
<proteinExistence type="predicted"/>
<reference evidence="2" key="1">
    <citation type="submission" date="2017-10" db="EMBL/GenBank/DDBJ databases">
        <title>Completed PacBio SMRT sequence of Methylosinus trichosporium OB3b reveals presence of a third large plasmid.</title>
        <authorList>
            <person name="Charles T.C."/>
            <person name="Lynch M.D.J."/>
            <person name="Heil J.R."/>
            <person name="Cheng J."/>
        </authorList>
    </citation>
    <scope>NUCLEOTIDE SEQUENCE [LARGE SCALE GENOMIC DNA]</scope>
    <source>
        <strain evidence="2">OB3b</strain>
    </source>
</reference>
<dbReference type="EMBL" id="CP023737">
    <property type="protein sequence ID" value="ATQ66971.1"/>
    <property type="molecule type" value="Genomic_DNA"/>
</dbReference>
<organism evidence="1 2">
    <name type="scientific">Methylosinus trichosporium (strain ATCC 35070 / NCIMB 11131 / UNIQEM 75 / OB3b)</name>
    <dbReference type="NCBI Taxonomy" id="595536"/>
    <lineage>
        <taxon>Bacteria</taxon>
        <taxon>Pseudomonadati</taxon>
        <taxon>Pseudomonadota</taxon>
        <taxon>Alphaproteobacteria</taxon>
        <taxon>Hyphomicrobiales</taxon>
        <taxon>Methylocystaceae</taxon>
        <taxon>Methylosinus</taxon>
    </lineage>
</organism>
<accession>A0A2D2CW15</accession>
<dbReference type="Proteomes" id="UP000230709">
    <property type="component" value="Chromosome"/>
</dbReference>